<dbReference type="RefSeq" id="WP_132225143.1">
    <property type="nucleotide sequence ID" value="NZ_JADPGE010000010.1"/>
</dbReference>
<dbReference type="Pfam" id="PF03477">
    <property type="entry name" value="ATP-cone"/>
    <property type="match status" value="1"/>
</dbReference>
<dbReference type="PROSITE" id="PS51161">
    <property type="entry name" value="ATP_CONE"/>
    <property type="match status" value="1"/>
</dbReference>
<dbReference type="Pfam" id="PF13597">
    <property type="entry name" value="NRDD"/>
    <property type="match status" value="1"/>
</dbReference>
<dbReference type="GO" id="GO:0031250">
    <property type="term" value="C:anaerobic ribonucleoside-triphosphate reductase complex"/>
    <property type="evidence" value="ECO:0007669"/>
    <property type="project" value="TreeGrafter"/>
</dbReference>
<dbReference type="NCBIfam" id="NF006732">
    <property type="entry name" value="PRK09263.1"/>
    <property type="match status" value="1"/>
</dbReference>
<dbReference type="GO" id="GO:0009265">
    <property type="term" value="P:2'-deoxyribonucleotide biosynthetic process"/>
    <property type="evidence" value="ECO:0007669"/>
    <property type="project" value="TreeGrafter"/>
</dbReference>
<evidence type="ECO:0000256" key="3">
    <source>
        <dbReference type="PROSITE-ProRule" id="PRU00492"/>
    </source>
</evidence>
<evidence type="ECO:0000259" key="4">
    <source>
        <dbReference type="PROSITE" id="PS51161"/>
    </source>
</evidence>
<dbReference type="PANTHER" id="PTHR21075">
    <property type="entry name" value="ANAEROBIC RIBONUCLEOSIDE-TRIPHOSPHATE REDUCTASE"/>
    <property type="match status" value="1"/>
</dbReference>
<dbReference type="PANTHER" id="PTHR21075:SF0">
    <property type="entry name" value="ANAEROBIC RIBONUCLEOSIDE-TRIPHOSPHATE REDUCTASE"/>
    <property type="match status" value="1"/>
</dbReference>
<organism evidence="5 6">
    <name type="scientific">Longicatena caecimuris</name>
    <dbReference type="NCBI Taxonomy" id="1796635"/>
    <lineage>
        <taxon>Bacteria</taxon>
        <taxon>Bacillati</taxon>
        <taxon>Bacillota</taxon>
        <taxon>Erysipelotrichia</taxon>
        <taxon>Erysipelotrichales</taxon>
        <taxon>Erysipelotrichaceae</taxon>
        <taxon>Longicatena</taxon>
    </lineage>
</organism>
<evidence type="ECO:0000256" key="1">
    <source>
        <dbReference type="ARBA" id="ARBA00022741"/>
    </source>
</evidence>
<dbReference type="GO" id="GO:0006260">
    <property type="term" value="P:DNA replication"/>
    <property type="evidence" value="ECO:0007669"/>
    <property type="project" value="InterPro"/>
</dbReference>
<sequence length="720" mass="82588">MNIIKRSGKEVVFDASKIEDAVCKANQSVTHIYQMSGEQIAQIVTNVTAYCQHLNRSATVEEIQDKVEEEIMKQSAFKVANNYITYRYKRELVRKSNSTDKQILSLLEFENEDVAQENSNKNPTISSVQRDYMAGEVSKDITKRFLLPPEIVEAHEKGIIHFHDSDYFAQHMHNCCLVNLEDMLQNGTVIGETMIEKPHSFLTACNIATQAIAQIASCQYGGQSITMSHLAPFVQISREKFQREVRREMETTGVQVSDEIINEIAELRVKREIKQGVQTIQYQVITLMTTNGQAPFITMFMYLNEVPEGRLRDDLALIIEEMLNQRIQGVKNEQGVYITPAFPKLIYVLEEDNVSEGSKYWYLTKLAAECTAKRMVPDYISEKIMKQLKDGNCYTCMGCRSFLTVYKDENDQYKFYGRFNQGVVTLNLVDVACSSGKDMKEFWRILDERLALCKEALMCRHNRLKGTPSDVAPILWQNGALARLKKGETIDKLLFNGYSTISLGYAGLCEMTRYMTGKPHTDPEATPFALEVMQYLNDACAKWKAEENIDFSLYGTPLESTTYKFSKCLQERFGIIEGVTDKNYITNSYHVHVTEEINAFDKLTFESQFQKLSPGGAISYVEVPDMKNNIDAVLAVMQHIYDHIMYAELNTKSDYCQVCGFDGEIQIIRDEHNKLIWECPHCHNRDQDKMNVARRTCGYIGTQFWNQGRTQEIKERVLHL</sequence>
<comment type="caution">
    <text evidence="5">The sequence shown here is derived from an EMBL/GenBank/DDBJ whole genome shotgun (WGS) entry which is preliminary data.</text>
</comment>
<dbReference type="InterPro" id="IPR005144">
    <property type="entry name" value="ATP-cone_dom"/>
</dbReference>
<dbReference type="Gene3D" id="3.20.70.20">
    <property type="match status" value="1"/>
</dbReference>
<name>A0A4R3T9W2_9FIRM</name>
<dbReference type="GO" id="GO:0004748">
    <property type="term" value="F:ribonucleoside-diphosphate reductase activity, thioredoxin disulfide as acceptor"/>
    <property type="evidence" value="ECO:0007669"/>
    <property type="project" value="TreeGrafter"/>
</dbReference>
<feature type="domain" description="ATP-cone" evidence="4">
    <location>
        <begin position="1"/>
        <end position="94"/>
    </location>
</feature>
<dbReference type="NCBIfam" id="TIGR02487">
    <property type="entry name" value="NrdD"/>
    <property type="match status" value="1"/>
</dbReference>
<accession>A0A4R3T9W2</accession>
<dbReference type="Proteomes" id="UP000295773">
    <property type="component" value="Unassembled WGS sequence"/>
</dbReference>
<keyword evidence="1 3" id="KW-0547">Nucleotide-binding</keyword>
<reference evidence="5 6" key="1">
    <citation type="submission" date="2019-03" db="EMBL/GenBank/DDBJ databases">
        <title>Genomic Encyclopedia of Type Strains, Phase IV (KMG-IV): sequencing the most valuable type-strain genomes for metagenomic binning, comparative biology and taxonomic classification.</title>
        <authorList>
            <person name="Goeker M."/>
        </authorList>
    </citation>
    <scope>NUCLEOTIDE SEQUENCE [LARGE SCALE GENOMIC DNA]</scope>
    <source>
        <strain evidence="5 6">DSM 29481</strain>
    </source>
</reference>
<gene>
    <name evidence="5" type="ORF">EDD61_11559</name>
</gene>
<dbReference type="EMBL" id="SMBP01000015">
    <property type="protein sequence ID" value="TCU58260.1"/>
    <property type="molecule type" value="Genomic_DNA"/>
</dbReference>
<proteinExistence type="predicted"/>
<evidence type="ECO:0000256" key="2">
    <source>
        <dbReference type="ARBA" id="ARBA00022840"/>
    </source>
</evidence>
<dbReference type="InterPro" id="IPR012833">
    <property type="entry name" value="NrdD"/>
</dbReference>
<dbReference type="GO" id="GO:0005524">
    <property type="term" value="F:ATP binding"/>
    <property type="evidence" value="ECO:0007669"/>
    <property type="project" value="UniProtKB-UniRule"/>
</dbReference>
<evidence type="ECO:0000313" key="6">
    <source>
        <dbReference type="Proteomes" id="UP000295773"/>
    </source>
</evidence>
<dbReference type="AlphaFoldDB" id="A0A4R3T9W2"/>
<keyword evidence="2 3" id="KW-0067">ATP-binding</keyword>
<evidence type="ECO:0000313" key="5">
    <source>
        <dbReference type="EMBL" id="TCU58260.1"/>
    </source>
</evidence>
<dbReference type="GO" id="GO:0008998">
    <property type="term" value="F:ribonucleoside-triphosphate reductase (thioredoxin) activity"/>
    <property type="evidence" value="ECO:0007669"/>
    <property type="project" value="InterPro"/>
</dbReference>
<protein>
    <submittedName>
        <fullName evidence="5">Ribonucleoside-triphosphate reductase class III catalytic subunit</fullName>
    </submittedName>
</protein>
<keyword evidence="6" id="KW-1185">Reference proteome</keyword>
<dbReference type="SUPFAM" id="SSF51998">
    <property type="entry name" value="PFL-like glycyl radical enzymes"/>
    <property type="match status" value="1"/>
</dbReference>